<dbReference type="STRING" id="419479.SAMN04488563_6489"/>
<evidence type="ECO:0000313" key="2">
    <source>
        <dbReference type="EMBL" id="SDU83033.1"/>
    </source>
</evidence>
<gene>
    <name evidence="2" type="ORF">SAMN04488563_6489</name>
</gene>
<protein>
    <submittedName>
        <fullName evidence="2">Pimeloyl-ACP methyl ester carboxylesterase</fullName>
    </submittedName>
</protein>
<organism evidence="2 3">
    <name type="scientific">Jiangella alkaliphila</name>
    <dbReference type="NCBI Taxonomy" id="419479"/>
    <lineage>
        <taxon>Bacteria</taxon>
        <taxon>Bacillati</taxon>
        <taxon>Actinomycetota</taxon>
        <taxon>Actinomycetes</taxon>
        <taxon>Jiangellales</taxon>
        <taxon>Jiangellaceae</taxon>
        <taxon>Jiangella</taxon>
    </lineage>
</organism>
<dbReference type="PANTHER" id="PTHR43433">
    <property type="entry name" value="HYDROLASE, ALPHA/BETA FOLD FAMILY PROTEIN"/>
    <property type="match status" value="1"/>
</dbReference>
<dbReference type="PANTHER" id="PTHR43433:SF10">
    <property type="entry name" value="AB HYDROLASE-1 DOMAIN-CONTAINING PROTEIN"/>
    <property type="match status" value="1"/>
</dbReference>
<proteinExistence type="predicted"/>
<dbReference type="InterPro" id="IPR050471">
    <property type="entry name" value="AB_hydrolase"/>
</dbReference>
<name>A0A1H2LPV8_9ACTN</name>
<dbReference type="InterPro" id="IPR000073">
    <property type="entry name" value="AB_hydrolase_1"/>
</dbReference>
<dbReference type="RefSeq" id="WP_046768655.1">
    <property type="nucleotide sequence ID" value="NZ_KQ061227.1"/>
</dbReference>
<evidence type="ECO:0000313" key="3">
    <source>
        <dbReference type="Proteomes" id="UP000182977"/>
    </source>
</evidence>
<dbReference type="OrthoDB" id="9800988at2"/>
<dbReference type="Pfam" id="PF00561">
    <property type="entry name" value="Abhydrolase_1"/>
    <property type="match status" value="1"/>
</dbReference>
<evidence type="ECO:0000259" key="1">
    <source>
        <dbReference type="Pfam" id="PF00561"/>
    </source>
</evidence>
<dbReference type="AlphaFoldDB" id="A0A1H2LPV8"/>
<dbReference type="PRINTS" id="PR00111">
    <property type="entry name" value="ABHYDROLASE"/>
</dbReference>
<accession>A0A1H2LPV8</accession>
<dbReference type="Proteomes" id="UP000182977">
    <property type="component" value="Chromosome I"/>
</dbReference>
<dbReference type="GO" id="GO:0003824">
    <property type="term" value="F:catalytic activity"/>
    <property type="evidence" value="ECO:0007669"/>
    <property type="project" value="UniProtKB-ARBA"/>
</dbReference>
<feature type="domain" description="AB hydrolase-1" evidence="1">
    <location>
        <begin position="24"/>
        <end position="267"/>
    </location>
</feature>
<dbReference type="InterPro" id="IPR029058">
    <property type="entry name" value="AB_hydrolase_fold"/>
</dbReference>
<dbReference type="EMBL" id="LT629791">
    <property type="protein sequence ID" value="SDU83033.1"/>
    <property type="molecule type" value="Genomic_DNA"/>
</dbReference>
<dbReference type="Gene3D" id="3.40.50.1820">
    <property type="entry name" value="alpha/beta hydrolase"/>
    <property type="match status" value="1"/>
</dbReference>
<sequence>MRSFSTADGRTLAVEEWGVPDGTPVVYAHGTPMSRLARHPDDAMFADLGIRLITFDRPGFGHSTPRPDRRVVDAADDVATIADALGLGRFPVFGVSGGGPHALAFAARHPERTTKVATLASTAPCDADGLDWTDGMMESNRLSAAAALQGRAELEAFITENESADLRELLPAAEQAVLARPDVQGMLSAAYTEALRPGLAGWVDDERALYGLPWGFDPADIAVPVSLWHGELDTVVPVAHSAWLAERIPGAVITRAPDAAHAGHFDATPATLRWLLDRS</sequence>
<keyword evidence="3" id="KW-1185">Reference proteome</keyword>
<reference evidence="3" key="1">
    <citation type="submission" date="2016-10" db="EMBL/GenBank/DDBJ databases">
        <authorList>
            <person name="Varghese N."/>
            <person name="Submissions S."/>
        </authorList>
    </citation>
    <scope>NUCLEOTIDE SEQUENCE [LARGE SCALE GENOMIC DNA]</scope>
    <source>
        <strain evidence="3">DSM 45079</strain>
    </source>
</reference>
<dbReference type="SUPFAM" id="SSF53474">
    <property type="entry name" value="alpha/beta-Hydrolases"/>
    <property type="match status" value="1"/>
</dbReference>